<dbReference type="PANTHER" id="PTHR20898:SF0">
    <property type="entry name" value="DAEDALUS ON 3-RELATED"/>
    <property type="match status" value="1"/>
</dbReference>
<proteinExistence type="predicted"/>
<dbReference type="SMART" id="SM00697">
    <property type="entry name" value="DM8"/>
    <property type="match status" value="2"/>
</dbReference>
<feature type="signal peptide" evidence="1">
    <location>
        <begin position="1"/>
        <end position="24"/>
    </location>
</feature>
<reference evidence="2" key="1">
    <citation type="journal article" date="2023" name="Genome Biol. Evol.">
        <title>Long-read-based Genome Assembly of Drosophila gunungcola Reveals Fewer Chemosensory Genes in Flower-breeding Species.</title>
        <authorList>
            <person name="Negi A."/>
            <person name="Liao B.Y."/>
            <person name="Yeh S.D."/>
        </authorList>
    </citation>
    <scope>NUCLEOTIDE SEQUENCE</scope>
    <source>
        <strain evidence="2">Sukarami</strain>
    </source>
</reference>
<evidence type="ECO:0000256" key="1">
    <source>
        <dbReference type="SAM" id="SignalP"/>
    </source>
</evidence>
<feature type="chain" id="PRO_5040480518" evidence="1">
    <location>
        <begin position="25"/>
        <end position="392"/>
    </location>
</feature>
<evidence type="ECO:0000313" key="2">
    <source>
        <dbReference type="EMBL" id="KAI8046303.1"/>
    </source>
</evidence>
<name>A0A9P9Z0K3_9MUSC</name>
<keyword evidence="1" id="KW-0732">Signal</keyword>
<dbReference type="Proteomes" id="UP001059596">
    <property type="component" value="Chromosome 3R"/>
</dbReference>
<dbReference type="InterPro" id="IPR010512">
    <property type="entry name" value="DUF1091"/>
</dbReference>
<gene>
    <name evidence="2" type="ORF">M5D96_002505</name>
</gene>
<dbReference type="PANTHER" id="PTHR20898">
    <property type="entry name" value="DAEDALUS ON 3-RELATED-RELATED"/>
    <property type="match status" value="1"/>
</dbReference>
<sequence>MKGSQFGWVFLASAFIRLAIEVVGDPNTFYTEYSFSEKKAYAVINNIHVFGESNYMRTKTYIHEDRSHFDLYVQLVNELGSNHLIINIKVRVKPEGGSAFVDLFELRRINFCEFLNDYNSNPVIRYMFKKSLKLSDVIVCPVRVGNYSILNSDVAGNMQTEGIQNGTYKFFAEIVEEMGEIAKVFALQVNSRVYVVDKDSKSLFFPLFQIINGNATSSKSLWDEEEEEEEEAKKPILRIHHINIFGDSRYMKALASIDPSRTQFELTVSLRQELGSNFLTFNLKLRVRPTGRGTFVTLLQMRALDLCGFFAEFSGNPMMKYFLQTQVQLSDVIACPVRAGNYSLKNVRAKEIYPQNLQNGTYKFFVEVIEATAEKVFALQVTTEIRIPSGPE</sequence>
<organism evidence="2 3">
    <name type="scientific">Drosophila gunungcola</name>
    <name type="common">fruit fly</name>
    <dbReference type="NCBI Taxonomy" id="103775"/>
    <lineage>
        <taxon>Eukaryota</taxon>
        <taxon>Metazoa</taxon>
        <taxon>Ecdysozoa</taxon>
        <taxon>Arthropoda</taxon>
        <taxon>Hexapoda</taxon>
        <taxon>Insecta</taxon>
        <taxon>Pterygota</taxon>
        <taxon>Neoptera</taxon>
        <taxon>Endopterygota</taxon>
        <taxon>Diptera</taxon>
        <taxon>Brachycera</taxon>
        <taxon>Muscomorpha</taxon>
        <taxon>Ephydroidea</taxon>
        <taxon>Drosophilidae</taxon>
        <taxon>Drosophila</taxon>
        <taxon>Sophophora</taxon>
    </lineage>
</organism>
<comment type="caution">
    <text evidence="2">The sequence shown here is derived from an EMBL/GenBank/DDBJ whole genome shotgun (WGS) entry which is preliminary data.</text>
</comment>
<keyword evidence="3" id="KW-1185">Reference proteome</keyword>
<dbReference type="Pfam" id="PF06477">
    <property type="entry name" value="DUF1091"/>
    <property type="match status" value="2"/>
</dbReference>
<dbReference type="EMBL" id="JAMKOV010000001">
    <property type="protein sequence ID" value="KAI8046303.1"/>
    <property type="molecule type" value="Genomic_DNA"/>
</dbReference>
<evidence type="ECO:0000313" key="3">
    <source>
        <dbReference type="Proteomes" id="UP001059596"/>
    </source>
</evidence>
<protein>
    <submittedName>
        <fullName evidence="2">Uncharacterized protein</fullName>
    </submittedName>
</protein>
<accession>A0A9P9Z0K3</accession>
<dbReference type="AlphaFoldDB" id="A0A9P9Z0K3"/>